<evidence type="ECO:0000256" key="1">
    <source>
        <dbReference type="SAM" id="SignalP"/>
    </source>
</evidence>
<feature type="chain" id="PRO_5030508196" evidence="1">
    <location>
        <begin position="28"/>
        <end position="109"/>
    </location>
</feature>
<reference evidence="2 3" key="1">
    <citation type="submission" date="2020-08" db="EMBL/GenBank/DDBJ databases">
        <title>Genomic Encyclopedia of Type Strains, Phase IV (KMG-IV): sequencing the most valuable type-strain genomes for metagenomic binning, comparative biology and taxonomic classification.</title>
        <authorList>
            <person name="Goeker M."/>
        </authorList>
    </citation>
    <scope>NUCLEOTIDE SEQUENCE [LARGE SCALE GENOMIC DNA]</scope>
    <source>
        <strain evidence="2 3">DSM 15743</strain>
    </source>
</reference>
<dbReference type="AlphaFoldDB" id="A0A7W6N7P4"/>
<proteinExistence type="predicted"/>
<sequence>MMWAPHMRIFSFCVFAAAAMAASHAWAQEQGWASSPEGKARWDACYKETRLILRTRNMSTTDYREIIKDARRSHMRDCMTRATPPAAVRIAVPTDRNPASALVSWAGSP</sequence>
<organism evidence="2 3">
    <name type="scientific">Microvirga flocculans</name>
    <dbReference type="NCBI Taxonomy" id="217168"/>
    <lineage>
        <taxon>Bacteria</taxon>
        <taxon>Pseudomonadati</taxon>
        <taxon>Pseudomonadota</taxon>
        <taxon>Alphaproteobacteria</taxon>
        <taxon>Hyphomicrobiales</taxon>
        <taxon>Methylobacteriaceae</taxon>
        <taxon>Microvirga</taxon>
    </lineage>
</organism>
<dbReference type="EMBL" id="JACIDC010000003">
    <property type="protein sequence ID" value="MBB4039573.1"/>
    <property type="molecule type" value="Genomic_DNA"/>
</dbReference>
<dbReference type="RefSeq" id="WP_161634686.1">
    <property type="nucleotide sequence ID" value="NZ_JACIDC010000003.1"/>
</dbReference>
<comment type="caution">
    <text evidence="2">The sequence shown here is derived from an EMBL/GenBank/DDBJ whole genome shotgun (WGS) entry which is preliminary data.</text>
</comment>
<evidence type="ECO:0000313" key="2">
    <source>
        <dbReference type="EMBL" id="MBB4039573.1"/>
    </source>
</evidence>
<name>A0A7W6N7P4_9HYPH</name>
<gene>
    <name evidence="2" type="ORF">GGR34_001215</name>
</gene>
<evidence type="ECO:0000313" key="3">
    <source>
        <dbReference type="Proteomes" id="UP000519439"/>
    </source>
</evidence>
<accession>A0A7W6N7P4</accession>
<keyword evidence="1" id="KW-0732">Signal</keyword>
<dbReference type="Proteomes" id="UP000519439">
    <property type="component" value="Unassembled WGS sequence"/>
</dbReference>
<keyword evidence="3" id="KW-1185">Reference proteome</keyword>
<feature type="signal peptide" evidence="1">
    <location>
        <begin position="1"/>
        <end position="27"/>
    </location>
</feature>
<protein>
    <submittedName>
        <fullName evidence="2">Uncharacterized protein</fullName>
    </submittedName>
</protein>